<dbReference type="Gene3D" id="3.40.50.620">
    <property type="entry name" value="HUPs"/>
    <property type="match status" value="1"/>
</dbReference>
<protein>
    <recommendedName>
        <fullName evidence="1">Phosphoadenosine phosphosulphate reductase domain-containing protein</fullName>
    </recommendedName>
</protein>
<dbReference type="SUPFAM" id="SSF52402">
    <property type="entry name" value="Adenine nucleotide alpha hydrolases-like"/>
    <property type="match status" value="1"/>
</dbReference>
<dbReference type="OrthoDB" id="826362at2759"/>
<evidence type="ECO:0000259" key="1">
    <source>
        <dbReference type="Pfam" id="PF01507"/>
    </source>
</evidence>
<dbReference type="GO" id="GO:0003824">
    <property type="term" value="F:catalytic activity"/>
    <property type="evidence" value="ECO:0007669"/>
    <property type="project" value="InterPro"/>
</dbReference>
<feature type="domain" description="Phosphoadenosine phosphosulphate reductase" evidence="1">
    <location>
        <begin position="152"/>
        <end position="255"/>
    </location>
</feature>
<keyword evidence="3" id="KW-1185">Reference proteome</keyword>
<dbReference type="InterPro" id="IPR002500">
    <property type="entry name" value="PAPS_reduct_dom"/>
</dbReference>
<evidence type="ECO:0000313" key="3">
    <source>
        <dbReference type="Proteomes" id="UP000657918"/>
    </source>
</evidence>
<name>A0A835MQC0_9ROSI</name>
<comment type="caution">
    <text evidence="2">The sequence shown here is derived from an EMBL/GenBank/DDBJ whole genome shotgun (WGS) entry which is preliminary data.</text>
</comment>
<dbReference type="Proteomes" id="UP000657918">
    <property type="component" value="Unassembled WGS sequence"/>
</dbReference>
<reference evidence="2 3" key="1">
    <citation type="submission" date="2020-10" db="EMBL/GenBank/DDBJ databases">
        <title>Plant Genome Project.</title>
        <authorList>
            <person name="Zhang R.-G."/>
        </authorList>
    </citation>
    <scope>NUCLEOTIDE SEQUENCE [LARGE SCALE GENOMIC DNA]</scope>
    <source>
        <strain evidence="2">FAFU-HL-1</strain>
        <tissue evidence="2">Leaf</tissue>
    </source>
</reference>
<organism evidence="2 3">
    <name type="scientific">Salix dunnii</name>
    <dbReference type="NCBI Taxonomy" id="1413687"/>
    <lineage>
        <taxon>Eukaryota</taxon>
        <taxon>Viridiplantae</taxon>
        <taxon>Streptophyta</taxon>
        <taxon>Embryophyta</taxon>
        <taxon>Tracheophyta</taxon>
        <taxon>Spermatophyta</taxon>
        <taxon>Magnoliopsida</taxon>
        <taxon>eudicotyledons</taxon>
        <taxon>Gunneridae</taxon>
        <taxon>Pentapetalae</taxon>
        <taxon>rosids</taxon>
        <taxon>fabids</taxon>
        <taxon>Malpighiales</taxon>
        <taxon>Salicaceae</taxon>
        <taxon>Saliceae</taxon>
        <taxon>Salix</taxon>
    </lineage>
</organism>
<sequence>MNLKPNSLFSLPSCTIWCYSFRHLRKTKNTEGQRVPVFCHDQDPSCCSRRSLVAGKLAQRLVAEITEKVELEVMTDDYGKLEKELEKASPLAIINKALQKFIDGSAISFSGAKDVSLILQSGVFSLGTGRLSSQNYKLLDDVEKFYGMDIEYLHQECCRVLEVRRLERALKGFCAWITGQRKDQSPGIRASVPVLKIDPSIEGNGCGAISLVKWNPVANLGDQATWNFLQTMDVSVNSLHALRYVSTDCETFTRPAFPRQHERGGRQWWEEGKVMERGLHKGNIESEDAQISEHMNGAVSFTNANDLIADVLSSQNLTSLSRAGAEILSTFKNRSGPWLDVLYAPWRHLFQARAMENSYAELVDAKVKTGKFRVDVRFNGDEHAQIHTYPFARNSSLEQNNRSVSNLHIHPSTAFMVMSFTKIQCSSICGEIEEFPFETSDFLVFNHGLQSKSASLLWGVVPENIFFSNNAITCTKMNL</sequence>
<dbReference type="Pfam" id="PF01507">
    <property type="entry name" value="PAPS_reduct"/>
    <property type="match status" value="1"/>
</dbReference>
<evidence type="ECO:0000313" key="2">
    <source>
        <dbReference type="EMBL" id="KAF9669531.1"/>
    </source>
</evidence>
<dbReference type="AlphaFoldDB" id="A0A835MQC0"/>
<dbReference type="PANTHER" id="PTHR46482:SF13">
    <property type="entry name" value="5'-ADENYLYLSULFATE REDUCTASE 1, CHLOROPLASTIC-LIKE"/>
    <property type="match status" value="1"/>
</dbReference>
<dbReference type="InterPro" id="IPR014729">
    <property type="entry name" value="Rossmann-like_a/b/a_fold"/>
</dbReference>
<gene>
    <name evidence="2" type="ORF">SADUNF_Sadunf14G0117200</name>
</gene>
<dbReference type="PANTHER" id="PTHR46482">
    <property type="entry name" value="5'-ADENYLYLSULFATE REDUCTASE 3, CHLOROPLASTIC"/>
    <property type="match status" value="1"/>
</dbReference>
<accession>A0A835MQC0</accession>
<proteinExistence type="predicted"/>
<dbReference type="EMBL" id="JADGMS010000014">
    <property type="protein sequence ID" value="KAF9669531.1"/>
    <property type="molecule type" value="Genomic_DNA"/>
</dbReference>